<evidence type="ECO:0000256" key="8">
    <source>
        <dbReference type="ARBA" id="ARBA00023136"/>
    </source>
</evidence>
<dbReference type="GO" id="GO:0000149">
    <property type="term" value="F:SNARE binding"/>
    <property type="evidence" value="ECO:0007669"/>
    <property type="project" value="TreeGrafter"/>
</dbReference>
<keyword evidence="6 10" id="KW-1133">Transmembrane helix</keyword>
<evidence type="ECO:0000313" key="12">
    <source>
        <dbReference type="EMBL" id="CAE0186995.1"/>
    </source>
</evidence>
<dbReference type="EMBL" id="HBHZ01000075">
    <property type="protein sequence ID" value="CAE0186997.1"/>
    <property type="molecule type" value="Transcribed_RNA"/>
</dbReference>
<protein>
    <submittedName>
        <fullName evidence="14">Syntaxin</fullName>
    </submittedName>
</protein>
<evidence type="ECO:0000313" key="13">
    <source>
        <dbReference type="EMBL" id="CAE0186997.1"/>
    </source>
</evidence>
<evidence type="ECO:0000256" key="9">
    <source>
        <dbReference type="SAM" id="MobiDB-lite"/>
    </source>
</evidence>
<dbReference type="GO" id="GO:0000139">
    <property type="term" value="C:Golgi membrane"/>
    <property type="evidence" value="ECO:0007669"/>
    <property type="project" value="TreeGrafter"/>
</dbReference>
<dbReference type="SMART" id="SM00397">
    <property type="entry name" value="t_SNARE"/>
    <property type="match status" value="1"/>
</dbReference>
<dbReference type="GO" id="GO:0005484">
    <property type="term" value="F:SNAP receptor activity"/>
    <property type="evidence" value="ECO:0007669"/>
    <property type="project" value="TreeGrafter"/>
</dbReference>
<keyword evidence="15" id="KW-1185">Reference proteome</keyword>
<proteinExistence type="inferred from homology"/>
<feature type="domain" description="T-SNARE coiled-coil homology" evidence="11">
    <location>
        <begin position="239"/>
        <end position="301"/>
    </location>
</feature>
<reference evidence="14 15" key="2">
    <citation type="submission" date="2024-03" db="EMBL/GenBank/DDBJ databases">
        <title>Complete genome sequence of the green alga Chloropicon roscoffensis RCC1871.</title>
        <authorList>
            <person name="Lemieux C."/>
            <person name="Pombert J.-F."/>
            <person name="Otis C."/>
            <person name="Turmel M."/>
        </authorList>
    </citation>
    <scope>NUCLEOTIDE SEQUENCE [LARGE SCALE GENOMIC DNA]</scope>
    <source>
        <strain evidence="14 15">RCC1871</strain>
    </source>
</reference>
<dbReference type="GO" id="GO:0006888">
    <property type="term" value="P:endoplasmic reticulum to Golgi vesicle-mediated transport"/>
    <property type="evidence" value="ECO:0007669"/>
    <property type="project" value="TreeGrafter"/>
</dbReference>
<keyword evidence="4 10" id="KW-0812">Transmembrane</keyword>
<dbReference type="EMBL" id="HBHZ01000073">
    <property type="protein sequence ID" value="CAE0186995.1"/>
    <property type="molecule type" value="Transcribed_RNA"/>
</dbReference>
<evidence type="ECO:0000256" key="4">
    <source>
        <dbReference type="ARBA" id="ARBA00022692"/>
    </source>
</evidence>
<dbReference type="InterPro" id="IPR010989">
    <property type="entry name" value="SNARE"/>
</dbReference>
<dbReference type="GO" id="GO:0006886">
    <property type="term" value="P:intracellular protein transport"/>
    <property type="evidence" value="ECO:0007669"/>
    <property type="project" value="TreeGrafter"/>
</dbReference>
<dbReference type="PROSITE" id="PS50192">
    <property type="entry name" value="T_SNARE"/>
    <property type="match status" value="1"/>
</dbReference>
<dbReference type="InterPro" id="IPR045242">
    <property type="entry name" value="Syntaxin"/>
</dbReference>
<dbReference type="GO" id="GO:0031201">
    <property type="term" value="C:SNARE complex"/>
    <property type="evidence" value="ECO:0007669"/>
    <property type="project" value="TreeGrafter"/>
</dbReference>
<keyword evidence="5" id="KW-0653">Protein transport</keyword>
<comment type="similarity">
    <text evidence="2">Belongs to the syntaxin family.</text>
</comment>
<reference evidence="12" key="1">
    <citation type="submission" date="2021-01" db="EMBL/GenBank/DDBJ databases">
        <authorList>
            <person name="Corre E."/>
            <person name="Pelletier E."/>
            <person name="Niang G."/>
            <person name="Scheremetjew M."/>
            <person name="Finn R."/>
            <person name="Kale V."/>
            <person name="Holt S."/>
            <person name="Cochrane G."/>
            <person name="Meng A."/>
            <person name="Brown T."/>
            <person name="Cohen L."/>
        </authorList>
    </citation>
    <scope>NUCLEOTIDE SEQUENCE</scope>
    <source>
        <strain evidence="12">RCC1871</strain>
    </source>
</reference>
<dbReference type="PANTHER" id="PTHR19957">
    <property type="entry name" value="SYNTAXIN"/>
    <property type="match status" value="1"/>
</dbReference>
<evidence type="ECO:0000313" key="15">
    <source>
        <dbReference type="Proteomes" id="UP001472866"/>
    </source>
</evidence>
<evidence type="ECO:0000259" key="11">
    <source>
        <dbReference type="PROSITE" id="PS50192"/>
    </source>
</evidence>
<evidence type="ECO:0000313" key="14">
    <source>
        <dbReference type="EMBL" id="WZN60408.1"/>
    </source>
</evidence>
<evidence type="ECO:0000256" key="6">
    <source>
        <dbReference type="ARBA" id="ARBA00022989"/>
    </source>
</evidence>
<dbReference type="EMBL" id="CP151503">
    <property type="protein sequence ID" value="WZN60408.1"/>
    <property type="molecule type" value="Genomic_DNA"/>
</dbReference>
<organism evidence="12">
    <name type="scientific">Chloropicon roscoffensis</name>
    <dbReference type="NCBI Taxonomy" id="1461544"/>
    <lineage>
        <taxon>Eukaryota</taxon>
        <taxon>Viridiplantae</taxon>
        <taxon>Chlorophyta</taxon>
        <taxon>Chloropicophyceae</taxon>
        <taxon>Chloropicales</taxon>
        <taxon>Chloropicaceae</taxon>
        <taxon>Chloropicon</taxon>
    </lineage>
</organism>
<dbReference type="Proteomes" id="UP001472866">
    <property type="component" value="Chromosome 03"/>
</dbReference>
<feature type="region of interest" description="Disordered" evidence="9">
    <location>
        <begin position="155"/>
        <end position="229"/>
    </location>
</feature>
<dbReference type="Gene3D" id="1.20.58.70">
    <property type="match status" value="1"/>
</dbReference>
<dbReference type="InterPro" id="IPR000727">
    <property type="entry name" value="T_SNARE_dom"/>
</dbReference>
<dbReference type="Pfam" id="PF05739">
    <property type="entry name" value="SNARE"/>
    <property type="match status" value="1"/>
</dbReference>
<gene>
    <name evidence="12" type="ORF">CROS1456_LOCUS60</name>
    <name evidence="13" type="ORF">CROS1456_LOCUS62</name>
    <name evidence="14" type="ORF">HKI87_03g19370</name>
</gene>
<feature type="region of interest" description="Disordered" evidence="9">
    <location>
        <begin position="1"/>
        <end position="44"/>
    </location>
</feature>
<feature type="compositionally biased region" description="Polar residues" evidence="9">
    <location>
        <begin position="203"/>
        <end position="219"/>
    </location>
</feature>
<evidence type="ECO:0000256" key="3">
    <source>
        <dbReference type="ARBA" id="ARBA00022448"/>
    </source>
</evidence>
<evidence type="ECO:0000256" key="1">
    <source>
        <dbReference type="ARBA" id="ARBA00004211"/>
    </source>
</evidence>
<accession>A0A7S3C5X8</accession>
<evidence type="ECO:0000256" key="7">
    <source>
        <dbReference type="ARBA" id="ARBA00023054"/>
    </source>
</evidence>
<evidence type="ECO:0000256" key="2">
    <source>
        <dbReference type="ARBA" id="ARBA00009063"/>
    </source>
</evidence>
<evidence type="ECO:0000256" key="10">
    <source>
        <dbReference type="SAM" id="Phobius"/>
    </source>
</evidence>
<dbReference type="GO" id="GO:0048278">
    <property type="term" value="P:vesicle docking"/>
    <property type="evidence" value="ECO:0007669"/>
    <property type="project" value="TreeGrafter"/>
</dbReference>
<dbReference type="AlphaFoldDB" id="A0A7S3C5X8"/>
<dbReference type="GO" id="GO:0006906">
    <property type="term" value="P:vesicle fusion"/>
    <property type="evidence" value="ECO:0007669"/>
    <property type="project" value="TreeGrafter"/>
</dbReference>
<dbReference type="CDD" id="cd15844">
    <property type="entry name" value="SNARE_syntaxin5"/>
    <property type="match status" value="1"/>
</dbReference>
<evidence type="ECO:0000256" key="5">
    <source>
        <dbReference type="ARBA" id="ARBA00022927"/>
    </source>
</evidence>
<name>A0A7S3C5X8_9CHLO</name>
<comment type="subcellular location">
    <subcellularLocation>
        <location evidence="1">Membrane</location>
        <topology evidence="1">Single-pass type IV membrane protein</topology>
    </subcellularLocation>
</comment>
<dbReference type="PANTHER" id="PTHR19957:SF3">
    <property type="entry name" value="SYNTAXIN-5"/>
    <property type="match status" value="1"/>
</dbReference>
<dbReference type="SUPFAM" id="SSF47661">
    <property type="entry name" value="t-snare proteins"/>
    <property type="match status" value="1"/>
</dbReference>
<keyword evidence="8 10" id="KW-0472">Membrane</keyword>
<feature type="transmembrane region" description="Helical" evidence="10">
    <location>
        <begin position="310"/>
        <end position="330"/>
    </location>
</feature>
<sequence>MRDRTQDLLAIAERLGNEGGSTSTNGGPAGPLPPRPTPATTRTHQSEFAKKASRIGQAIHTTSNKLARLAQLAKRTSMFDDPAQEIQDLTLVVKQDITGLNRAIEDLQQLSSKSRDGSYNKQSSAHSTTVVDNLRTRLKDATKTFKDVLTLRTENLKNNQNRRKMFSSSGDSPFAKRGGPLLPRNQLRSNASGPGGSGALQPAGSSSLQPHLEGQQQRPSAPGGIGQSAQQQLLGPMEDTYMNSRADALRNVESTIVELGGIFEQLAHMVQEQGEMAVRIDENVDETVQNVEGAQAQLMRYYKTISSNRWLAMKVFSVLLLFAVLFIVFVA</sequence>
<keyword evidence="3" id="KW-0813">Transport</keyword>
<keyword evidence="7" id="KW-0175">Coiled coil</keyword>